<dbReference type="AlphaFoldDB" id="A0A9Q8SMC5"/>
<reference evidence="1" key="1">
    <citation type="journal article" date="2021" name="Mol. Plant Microbe Interact.">
        <title>Complete Genome Sequence of the Plant-Pathogenic Fungus Colletotrichum lupini.</title>
        <authorList>
            <person name="Baroncelli R."/>
            <person name="Pensec F."/>
            <person name="Da Lio D."/>
            <person name="Boufleur T."/>
            <person name="Vicente I."/>
            <person name="Sarrocco S."/>
            <person name="Picot A."/>
            <person name="Baraldi E."/>
            <person name="Sukno S."/>
            <person name="Thon M."/>
            <person name="Le Floch G."/>
        </authorList>
    </citation>
    <scope>NUCLEOTIDE SEQUENCE</scope>
    <source>
        <strain evidence="1">IMI 504893</strain>
    </source>
</reference>
<dbReference type="KEGG" id="clup:CLUP02_05035"/>
<dbReference type="EMBL" id="CP019475">
    <property type="protein sequence ID" value="UQC79555.1"/>
    <property type="molecule type" value="Genomic_DNA"/>
</dbReference>
<protein>
    <submittedName>
        <fullName evidence="1">Uncharacterized protein</fullName>
    </submittedName>
</protein>
<dbReference type="Proteomes" id="UP000830671">
    <property type="component" value="Chromosome 3"/>
</dbReference>
<accession>A0A9Q8SMC5</accession>
<sequence>MQNSLNTKKPPGARQTEPLRDDICRFSDSQCGILRTRMIPIQPLARGRSHKARETVPNPAKCAKSLRQERSIRGFCVGRIRVFVTMDARQCDNPRVDTSTGAPIAYRDNMSTPMRFLWPRSDGYLPSPRLLATAYAQKSLKAFTNTVSLRGFAVRRVVARLKLPALRILVPLALPFGFALRVTRVRYEICD</sequence>
<evidence type="ECO:0000313" key="1">
    <source>
        <dbReference type="EMBL" id="UQC79555.1"/>
    </source>
</evidence>
<dbReference type="GeneID" id="73339054"/>
<evidence type="ECO:0000313" key="2">
    <source>
        <dbReference type="Proteomes" id="UP000830671"/>
    </source>
</evidence>
<organism evidence="1 2">
    <name type="scientific">Colletotrichum lupini</name>
    <dbReference type="NCBI Taxonomy" id="145971"/>
    <lineage>
        <taxon>Eukaryota</taxon>
        <taxon>Fungi</taxon>
        <taxon>Dikarya</taxon>
        <taxon>Ascomycota</taxon>
        <taxon>Pezizomycotina</taxon>
        <taxon>Sordariomycetes</taxon>
        <taxon>Hypocreomycetidae</taxon>
        <taxon>Glomerellales</taxon>
        <taxon>Glomerellaceae</taxon>
        <taxon>Colletotrichum</taxon>
        <taxon>Colletotrichum acutatum species complex</taxon>
    </lineage>
</organism>
<keyword evidence="2" id="KW-1185">Reference proteome</keyword>
<dbReference type="RefSeq" id="XP_049141187.1">
    <property type="nucleotide sequence ID" value="XM_049284044.1"/>
</dbReference>
<gene>
    <name evidence="1" type="ORF">CLUP02_05035</name>
</gene>
<name>A0A9Q8SMC5_9PEZI</name>
<proteinExistence type="predicted"/>